<dbReference type="GO" id="GO:0006508">
    <property type="term" value="P:proteolysis"/>
    <property type="evidence" value="ECO:0007669"/>
    <property type="project" value="TreeGrafter"/>
</dbReference>
<dbReference type="InterPro" id="IPR012338">
    <property type="entry name" value="Beta-lactam/transpept-like"/>
</dbReference>
<dbReference type="GO" id="GO:0019216">
    <property type="term" value="P:regulation of lipid metabolic process"/>
    <property type="evidence" value="ECO:0007669"/>
    <property type="project" value="TreeGrafter"/>
</dbReference>
<gene>
    <name evidence="2" type="ORF">OSB1V03_LOCUS7640</name>
</gene>
<dbReference type="OrthoDB" id="5946976at2759"/>
<accession>A0A7R9KS77</accession>
<proteinExistence type="predicted"/>
<feature type="non-terminal residue" evidence="2">
    <location>
        <position position="1"/>
    </location>
</feature>
<dbReference type="PANTHER" id="PTHR46520">
    <property type="entry name" value="SERINE BETA-LACTAMASE-LIKE PROTEIN LACTB, MITOCHONDRIAL"/>
    <property type="match status" value="1"/>
</dbReference>
<protein>
    <recommendedName>
        <fullName evidence="1">Beta-lactamase-related domain-containing protein</fullName>
    </recommendedName>
</protein>
<dbReference type="InterPro" id="IPR001466">
    <property type="entry name" value="Beta-lactam-related"/>
</dbReference>
<dbReference type="Gene3D" id="3.40.710.10">
    <property type="entry name" value="DD-peptidase/beta-lactamase superfamily"/>
    <property type="match status" value="1"/>
</dbReference>
<sequence length="183" mass="20759">MIARHRVHDYIRSDSPYLKDQFVNASNVTLLNAMVVDDLLAYEAQWPSGGILSTVDDLLSFGNFMLNSYKNVQNDTKLGLLKSETVKQIWKPIIEKYHDQFGSHKNAHGWAVTELLRPIVCTNKCQMPSTIRRVVWKTGGLTGLTTIIMILPDQDLIVTILSNNSSFDDIFESALRVVKEFMI</sequence>
<dbReference type="InterPro" id="IPR052794">
    <property type="entry name" value="Mito_Ser_Protease_LACTB"/>
</dbReference>
<dbReference type="EMBL" id="OC859105">
    <property type="protein sequence ID" value="CAD7627210.1"/>
    <property type="molecule type" value="Genomic_DNA"/>
</dbReference>
<feature type="domain" description="Beta-lactamase-related" evidence="1">
    <location>
        <begin position="35"/>
        <end position="169"/>
    </location>
</feature>
<evidence type="ECO:0000313" key="2">
    <source>
        <dbReference type="EMBL" id="CAD7627210.1"/>
    </source>
</evidence>
<keyword evidence="3" id="KW-1185">Reference proteome</keyword>
<evidence type="ECO:0000259" key="1">
    <source>
        <dbReference type="Pfam" id="PF00144"/>
    </source>
</evidence>
<dbReference type="PANTHER" id="PTHR46520:SF1">
    <property type="entry name" value="SERINE BETA-LACTAMASE-LIKE PROTEIN LACTB, MITOCHONDRIAL"/>
    <property type="match status" value="1"/>
</dbReference>
<dbReference type="Proteomes" id="UP000759131">
    <property type="component" value="Unassembled WGS sequence"/>
</dbReference>
<dbReference type="SUPFAM" id="SSF56601">
    <property type="entry name" value="beta-lactamase/transpeptidase-like"/>
    <property type="match status" value="1"/>
</dbReference>
<reference evidence="2" key="1">
    <citation type="submission" date="2020-11" db="EMBL/GenBank/DDBJ databases">
        <authorList>
            <person name="Tran Van P."/>
        </authorList>
    </citation>
    <scope>NUCLEOTIDE SEQUENCE</scope>
</reference>
<organism evidence="2">
    <name type="scientific">Medioppia subpectinata</name>
    <dbReference type="NCBI Taxonomy" id="1979941"/>
    <lineage>
        <taxon>Eukaryota</taxon>
        <taxon>Metazoa</taxon>
        <taxon>Ecdysozoa</taxon>
        <taxon>Arthropoda</taxon>
        <taxon>Chelicerata</taxon>
        <taxon>Arachnida</taxon>
        <taxon>Acari</taxon>
        <taxon>Acariformes</taxon>
        <taxon>Sarcoptiformes</taxon>
        <taxon>Oribatida</taxon>
        <taxon>Brachypylina</taxon>
        <taxon>Oppioidea</taxon>
        <taxon>Oppiidae</taxon>
        <taxon>Medioppia</taxon>
    </lineage>
</organism>
<evidence type="ECO:0000313" key="3">
    <source>
        <dbReference type="Proteomes" id="UP000759131"/>
    </source>
</evidence>
<name>A0A7R9KS77_9ACAR</name>
<dbReference type="GO" id="GO:0008233">
    <property type="term" value="F:peptidase activity"/>
    <property type="evidence" value="ECO:0007669"/>
    <property type="project" value="TreeGrafter"/>
</dbReference>
<dbReference type="EMBL" id="CAJPIZ010004530">
    <property type="protein sequence ID" value="CAG2107640.1"/>
    <property type="molecule type" value="Genomic_DNA"/>
</dbReference>
<dbReference type="Pfam" id="PF00144">
    <property type="entry name" value="Beta-lactamase"/>
    <property type="match status" value="1"/>
</dbReference>
<dbReference type="AlphaFoldDB" id="A0A7R9KS77"/>
<dbReference type="GO" id="GO:0005739">
    <property type="term" value="C:mitochondrion"/>
    <property type="evidence" value="ECO:0007669"/>
    <property type="project" value="TreeGrafter"/>
</dbReference>